<dbReference type="EMBL" id="JAPWDV010000003">
    <property type="protein sequence ID" value="KAJ6217758.1"/>
    <property type="molecule type" value="Genomic_DNA"/>
</dbReference>
<keyword evidence="4" id="KW-1185">Reference proteome</keyword>
<dbReference type="InterPro" id="IPR029444">
    <property type="entry name" value="INTS5_C"/>
</dbReference>
<evidence type="ECO:0000313" key="3">
    <source>
        <dbReference type="EMBL" id="KAJ6217758.1"/>
    </source>
</evidence>
<protein>
    <submittedName>
        <fullName evidence="3">Uncharacterized protein</fullName>
    </submittedName>
</protein>
<dbReference type="Pfam" id="PF14837">
    <property type="entry name" value="INTS5_N"/>
    <property type="match status" value="1"/>
</dbReference>
<comment type="caution">
    <text evidence="3">The sequence shown here is derived from an EMBL/GenBank/DDBJ whole genome shotgun (WGS) entry which is preliminary data.</text>
</comment>
<proteinExistence type="predicted"/>
<reference evidence="3" key="1">
    <citation type="submission" date="2022-12" db="EMBL/GenBank/DDBJ databases">
        <title>Genome assemblies of Blomia tropicalis.</title>
        <authorList>
            <person name="Cui Y."/>
        </authorList>
    </citation>
    <scope>NUCLEOTIDE SEQUENCE</scope>
    <source>
        <tissue evidence="3">Adult mites</tissue>
    </source>
</reference>
<dbReference type="Pfam" id="PF14838">
    <property type="entry name" value="INTS5_C"/>
    <property type="match status" value="1"/>
</dbReference>
<evidence type="ECO:0000313" key="4">
    <source>
        <dbReference type="Proteomes" id="UP001142055"/>
    </source>
</evidence>
<dbReference type="InterPro" id="IPR029445">
    <property type="entry name" value="INTS5_N"/>
</dbReference>
<gene>
    <name evidence="3" type="ORF">RDWZM_008915</name>
</gene>
<sequence length="920" mass="107431">MDSTESENIFINLKLFNEFVCEEKVYSIDEVIHSSIVLLKHCPASRIAVFKFYSNLFDEYCYEYCLVNGNNVKSCNEEQQKTTEFFQRFVKALNLNQFTSKNAIKEENVDEIKSIDDCPQSPSQELVEDCEMEDLTAEKESDLSVIMNIFDRHMPQLEDIFEHMLVNNPNPEWISVWALDLASEISKKFSSFVAVNPNISRMKPTKLDHLSLVSALGFWLQCSPMQVLFKIILISANTSKTKSKILINRLLKFSPYSDWILANICTNISQNLNLTDYIEQLINNASSYSVTFILSFVSEHNPQAIANCSKSNLPLLLQLCTNSKPLLDLLANDIIKKSDYSLNVESLNKLAETHTSDEINNYIIFCVLNAPNALELLKMSFDLVVHQQTSEELRNRIIRILSLVTMQIHKHVYDPMNSSDDMFPIISLLRNNIQQLISHPSIPKNTSLKRLQLRLLNLICICYGCEFITEVFHHLMNVSTMVIGLNNYENPKLNPLLLPLFNKLRLHFGYHNIQNCINDTIKLYYSKKLIYWAYLSQIVESISIPLDISDLIVHLRTNSYNHYKNTFQKYYILKILIRIFDNNEKFYHRNQYNLCISVVNIFFDMINEMQSNDNRYLVVIINNIVLCQKFLTNLSTKFSLNEHIIARYILEYIQEKVKLFSDEYSPAKEVPTYKFHEYKKLMDENLCKFSHVLNKAKKNRLIPSHKANNQREHVQNKCVSFNKQLLIDLLQSCIKDKVSFAKNFVNSLSNELLLNDVPWQEEDPKDGQLSHLRMTFEKDLYILHLFEEKPILWNVLEFIGHGQYLKHCSVVIRAMLNVQRANLASSSYREENIFYTKKILTLMANDEILPEKPFIFVAELLPKVKNLEMSYVLHDIAKYIRDCNTNPKNKDNLKPYMERLRIIMATNYPGEDYSKIFKYV</sequence>
<feature type="domain" description="Integrator complex subunit 5 N-terminal" evidence="1">
    <location>
        <begin position="8"/>
        <end position="269"/>
    </location>
</feature>
<evidence type="ECO:0000259" key="1">
    <source>
        <dbReference type="Pfam" id="PF14837"/>
    </source>
</evidence>
<dbReference type="Proteomes" id="UP001142055">
    <property type="component" value="Chromosome 3"/>
</dbReference>
<name>A0A9Q0M0E0_BLOTA</name>
<feature type="domain" description="Integrator complex subunit 5 C-terminal" evidence="2">
    <location>
        <begin position="303"/>
        <end position="887"/>
    </location>
</feature>
<dbReference type="InterPro" id="IPR040316">
    <property type="entry name" value="INTS5"/>
</dbReference>
<dbReference type="GO" id="GO:0032039">
    <property type="term" value="C:integrator complex"/>
    <property type="evidence" value="ECO:0007669"/>
    <property type="project" value="InterPro"/>
</dbReference>
<evidence type="ECO:0000259" key="2">
    <source>
        <dbReference type="Pfam" id="PF14838"/>
    </source>
</evidence>
<organism evidence="3 4">
    <name type="scientific">Blomia tropicalis</name>
    <name type="common">Mite</name>
    <dbReference type="NCBI Taxonomy" id="40697"/>
    <lineage>
        <taxon>Eukaryota</taxon>
        <taxon>Metazoa</taxon>
        <taxon>Ecdysozoa</taxon>
        <taxon>Arthropoda</taxon>
        <taxon>Chelicerata</taxon>
        <taxon>Arachnida</taxon>
        <taxon>Acari</taxon>
        <taxon>Acariformes</taxon>
        <taxon>Sarcoptiformes</taxon>
        <taxon>Astigmata</taxon>
        <taxon>Glycyphagoidea</taxon>
        <taxon>Echimyopodidae</taxon>
        <taxon>Blomia</taxon>
    </lineage>
</organism>
<dbReference type="OMA" id="YVLHDIA"/>
<dbReference type="AlphaFoldDB" id="A0A9Q0M0E0"/>
<dbReference type="GO" id="GO:0034472">
    <property type="term" value="P:snRNA 3'-end processing"/>
    <property type="evidence" value="ECO:0007669"/>
    <property type="project" value="TreeGrafter"/>
</dbReference>
<accession>A0A9Q0M0E0</accession>
<dbReference type="PANTHER" id="PTHR31697:SF2">
    <property type="entry name" value="INTEGRATOR COMPLEX SUBUNIT 5"/>
    <property type="match status" value="1"/>
</dbReference>
<dbReference type="PANTHER" id="PTHR31697">
    <property type="entry name" value="INTEGRATOR COMPLEX SUBUNIT 5"/>
    <property type="match status" value="1"/>
</dbReference>